<dbReference type="AlphaFoldDB" id="A0A4Z2IUB0"/>
<comment type="caution">
    <text evidence="1">The sequence shown here is derived from an EMBL/GenBank/DDBJ whole genome shotgun (WGS) entry which is preliminary data.</text>
</comment>
<keyword evidence="2" id="KW-1185">Reference proteome</keyword>
<accession>A0A4Z2IUB0</accession>
<evidence type="ECO:0000313" key="2">
    <source>
        <dbReference type="Proteomes" id="UP000314294"/>
    </source>
</evidence>
<dbReference type="Proteomes" id="UP000314294">
    <property type="component" value="Unassembled WGS sequence"/>
</dbReference>
<protein>
    <submittedName>
        <fullName evidence="1">Uncharacterized protein</fullName>
    </submittedName>
</protein>
<name>A0A4Z2IUB0_9TELE</name>
<reference evidence="1 2" key="1">
    <citation type="submission" date="2019-03" db="EMBL/GenBank/DDBJ databases">
        <title>First draft genome of Liparis tanakae, snailfish: a comprehensive survey of snailfish specific genes.</title>
        <authorList>
            <person name="Kim W."/>
            <person name="Song I."/>
            <person name="Jeong J.-H."/>
            <person name="Kim D."/>
            <person name="Kim S."/>
            <person name="Ryu S."/>
            <person name="Song J.Y."/>
            <person name="Lee S.K."/>
        </authorList>
    </citation>
    <scope>NUCLEOTIDE SEQUENCE [LARGE SCALE GENOMIC DNA]</scope>
    <source>
        <tissue evidence="1">Muscle</tissue>
    </source>
</reference>
<organism evidence="1 2">
    <name type="scientific">Liparis tanakae</name>
    <name type="common">Tanaka's snailfish</name>
    <dbReference type="NCBI Taxonomy" id="230148"/>
    <lineage>
        <taxon>Eukaryota</taxon>
        <taxon>Metazoa</taxon>
        <taxon>Chordata</taxon>
        <taxon>Craniata</taxon>
        <taxon>Vertebrata</taxon>
        <taxon>Euteleostomi</taxon>
        <taxon>Actinopterygii</taxon>
        <taxon>Neopterygii</taxon>
        <taxon>Teleostei</taxon>
        <taxon>Neoteleostei</taxon>
        <taxon>Acanthomorphata</taxon>
        <taxon>Eupercaria</taxon>
        <taxon>Perciformes</taxon>
        <taxon>Cottioidei</taxon>
        <taxon>Cottales</taxon>
        <taxon>Liparidae</taxon>
        <taxon>Liparis</taxon>
    </lineage>
</organism>
<gene>
    <name evidence="1" type="ORF">EYF80_008025</name>
</gene>
<evidence type="ECO:0000313" key="1">
    <source>
        <dbReference type="EMBL" id="TNN81580.1"/>
    </source>
</evidence>
<proteinExistence type="predicted"/>
<dbReference type="EMBL" id="SRLO01000045">
    <property type="protein sequence ID" value="TNN81580.1"/>
    <property type="molecule type" value="Genomic_DNA"/>
</dbReference>
<sequence length="193" mass="22154">MRESPHSTSKIQLHSTSYIQLYSTSKIQLHSTSYIQLYSTSKIQLHSTSYIQLHSTSKIQLYSTSVHPVLFPERRGSFPTLLLCSKQLKRKSIIYSGRQLRLTGKLPVRAEAAEATGPNTAEAERWLGARLLPTEGARLAGFPQQQMKQMWLVEMPKLHQISYTWSPHSEAKYKHWLCNTCLDRRHTVTPSMQ</sequence>